<gene>
    <name evidence="2" type="ORF">GCM10009824_09870</name>
</gene>
<feature type="transmembrane region" description="Helical" evidence="1">
    <location>
        <begin position="176"/>
        <end position="195"/>
    </location>
</feature>
<feature type="transmembrane region" description="Helical" evidence="1">
    <location>
        <begin position="39"/>
        <end position="63"/>
    </location>
</feature>
<name>A0ABP5J8R0_9MICC</name>
<keyword evidence="3" id="KW-1185">Reference proteome</keyword>
<protein>
    <recommendedName>
        <fullName evidence="4">Phosphatidic acid phosphatase type 2/haloperoxidase domain-containing protein</fullName>
    </recommendedName>
</protein>
<keyword evidence="1" id="KW-1133">Transmembrane helix</keyword>
<dbReference type="EMBL" id="BAAAQA010000008">
    <property type="protein sequence ID" value="GAA2113281.1"/>
    <property type="molecule type" value="Genomic_DNA"/>
</dbReference>
<reference evidence="3" key="1">
    <citation type="journal article" date="2019" name="Int. J. Syst. Evol. Microbiol.">
        <title>The Global Catalogue of Microorganisms (GCM) 10K type strain sequencing project: providing services to taxonomists for standard genome sequencing and annotation.</title>
        <authorList>
            <consortium name="The Broad Institute Genomics Platform"/>
            <consortium name="The Broad Institute Genome Sequencing Center for Infectious Disease"/>
            <person name="Wu L."/>
            <person name="Ma J."/>
        </authorList>
    </citation>
    <scope>NUCLEOTIDE SEQUENCE [LARGE SCALE GENOMIC DNA]</scope>
    <source>
        <strain evidence="3">JCM 15914</strain>
    </source>
</reference>
<keyword evidence="1" id="KW-0472">Membrane</keyword>
<feature type="transmembrane region" description="Helical" evidence="1">
    <location>
        <begin position="83"/>
        <end position="101"/>
    </location>
</feature>
<feature type="transmembrane region" description="Helical" evidence="1">
    <location>
        <begin position="140"/>
        <end position="164"/>
    </location>
</feature>
<feature type="transmembrane region" description="Helical" evidence="1">
    <location>
        <begin position="12"/>
        <end position="33"/>
    </location>
</feature>
<feature type="transmembrane region" description="Helical" evidence="1">
    <location>
        <begin position="107"/>
        <end position="128"/>
    </location>
</feature>
<evidence type="ECO:0000313" key="2">
    <source>
        <dbReference type="EMBL" id="GAA2113281.1"/>
    </source>
</evidence>
<comment type="caution">
    <text evidence="2">The sequence shown here is derived from an EMBL/GenBank/DDBJ whole genome shotgun (WGS) entry which is preliminary data.</text>
</comment>
<dbReference type="Proteomes" id="UP001500166">
    <property type="component" value="Unassembled WGS sequence"/>
</dbReference>
<sequence>MPRVKIAPDWARWASEIFQPPLTLAALLVALPWSANPGVWSLLWGLAAAVVVCGVPLSVVLVLVRRGVLTDHHVSEKAQRRPVMIGTLVMVVGFLIAALYFKGPVEIVGLLASTVLAGTLLAVVSPWWKISGHGMMMGGTVVVLTVSWGPFGLLFIPVALFVSWSRTKLQAHSGSQVIAGFLYGVVVLGGIYAWLVL</sequence>
<evidence type="ECO:0000313" key="3">
    <source>
        <dbReference type="Proteomes" id="UP001500166"/>
    </source>
</evidence>
<evidence type="ECO:0000256" key="1">
    <source>
        <dbReference type="SAM" id="Phobius"/>
    </source>
</evidence>
<dbReference type="RefSeq" id="WP_344223934.1">
    <property type="nucleotide sequence ID" value="NZ_BAAAQA010000008.1"/>
</dbReference>
<keyword evidence="1" id="KW-0812">Transmembrane</keyword>
<accession>A0ABP5J8R0</accession>
<organism evidence="2 3">
    <name type="scientific">Kocuria atrinae</name>
    <dbReference type="NCBI Taxonomy" id="592377"/>
    <lineage>
        <taxon>Bacteria</taxon>
        <taxon>Bacillati</taxon>
        <taxon>Actinomycetota</taxon>
        <taxon>Actinomycetes</taxon>
        <taxon>Micrococcales</taxon>
        <taxon>Micrococcaceae</taxon>
        <taxon>Kocuria</taxon>
    </lineage>
</organism>
<evidence type="ECO:0008006" key="4">
    <source>
        <dbReference type="Google" id="ProtNLM"/>
    </source>
</evidence>
<proteinExistence type="predicted"/>